<dbReference type="GO" id="GO:0017057">
    <property type="term" value="F:6-phosphogluconolactonase activity"/>
    <property type="evidence" value="ECO:0007669"/>
    <property type="project" value="UniProtKB-UniRule"/>
</dbReference>
<comment type="pathway">
    <text evidence="3 7">Carbohydrate degradation; pentose phosphate pathway; D-ribulose 5-phosphate from D-glucose 6-phosphate (oxidative stage): step 2/3.</text>
</comment>
<dbReference type="InterPro" id="IPR037171">
    <property type="entry name" value="NagB/RpiA_transferase-like"/>
</dbReference>
<dbReference type="Proteomes" id="UP000316252">
    <property type="component" value="Unassembled WGS sequence"/>
</dbReference>
<dbReference type="GO" id="GO:0006098">
    <property type="term" value="P:pentose-phosphate shunt"/>
    <property type="evidence" value="ECO:0007669"/>
    <property type="project" value="UniProtKB-UniPathway"/>
</dbReference>
<feature type="domain" description="Glucosamine/galactosamine-6-phosphate isomerase" evidence="8">
    <location>
        <begin position="11"/>
        <end position="235"/>
    </location>
</feature>
<dbReference type="AlphaFoldDB" id="A0A506Y2R0"/>
<evidence type="ECO:0000259" key="8">
    <source>
        <dbReference type="Pfam" id="PF01182"/>
    </source>
</evidence>
<dbReference type="InterPro" id="IPR006148">
    <property type="entry name" value="Glc/Gal-6P_isomerase"/>
</dbReference>
<dbReference type="Gene3D" id="3.40.50.1360">
    <property type="match status" value="1"/>
</dbReference>
<evidence type="ECO:0000256" key="1">
    <source>
        <dbReference type="ARBA" id="ARBA00000832"/>
    </source>
</evidence>
<evidence type="ECO:0000256" key="6">
    <source>
        <dbReference type="ARBA" id="ARBA00020337"/>
    </source>
</evidence>
<gene>
    <name evidence="7 9" type="primary">pgl</name>
    <name evidence="9" type="ORF">FJ657_10815</name>
</gene>
<evidence type="ECO:0000313" key="10">
    <source>
        <dbReference type="Proteomes" id="UP000316252"/>
    </source>
</evidence>
<sequence length="267" mass="28098">MTNERRVLVHPDKAALAGSVAARFITKIIDVLEEQGSAHVALTGGTMGGAVLRAIGDSPAHQSVDWSKITFWFSDERYLPHGDAERNDSQAKAALLDALELAPGQVKSLPAPGEHADIEAAADAYAAELAAAAPEGAEYPRFDVLFLGVGPDGHIASLFPDRAGVHVTDRTVIAETNSPKPPPERLSFTLPVINSADRIWMVLAGADKAGALGLALADASISDVPAAGAQGRKRTVFFVDQDAAAEVPAELITSEQFWTAAHSIDEH</sequence>
<name>A0A506Y2R0_9MICO</name>
<dbReference type="EC" id="3.1.1.31" evidence="5 7"/>
<dbReference type="RefSeq" id="WP_141163627.1">
    <property type="nucleotide sequence ID" value="NZ_VHQG01000002.1"/>
</dbReference>
<evidence type="ECO:0000256" key="7">
    <source>
        <dbReference type="RuleBase" id="RU365095"/>
    </source>
</evidence>
<evidence type="ECO:0000256" key="3">
    <source>
        <dbReference type="ARBA" id="ARBA00004961"/>
    </source>
</evidence>
<comment type="function">
    <text evidence="2 7">Hydrolysis of 6-phosphogluconolactone to 6-phosphogluconate.</text>
</comment>
<dbReference type="OrthoDB" id="9810967at2"/>
<dbReference type="InterPro" id="IPR005900">
    <property type="entry name" value="6-phosphogluconolactonase_DevB"/>
</dbReference>
<evidence type="ECO:0000256" key="4">
    <source>
        <dbReference type="ARBA" id="ARBA00010662"/>
    </source>
</evidence>
<comment type="caution">
    <text evidence="9">The sequence shown here is derived from an EMBL/GenBank/DDBJ whole genome shotgun (WGS) entry which is preliminary data.</text>
</comment>
<keyword evidence="10" id="KW-1185">Reference proteome</keyword>
<comment type="catalytic activity">
    <reaction evidence="1 7">
        <text>6-phospho-D-glucono-1,5-lactone + H2O = 6-phospho-D-gluconate + H(+)</text>
        <dbReference type="Rhea" id="RHEA:12556"/>
        <dbReference type="ChEBI" id="CHEBI:15377"/>
        <dbReference type="ChEBI" id="CHEBI:15378"/>
        <dbReference type="ChEBI" id="CHEBI:57955"/>
        <dbReference type="ChEBI" id="CHEBI:58759"/>
        <dbReference type="EC" id="3.1.1.31"/>
    </reaction>
</comment>
<protein>
    <recommendedName>
        <fullName evidence="6 7">6-phosphogluconolactonase</fullName>
        <shortName evidence="7">6PGL</shortName>
        <ecNumber evidence="5 7">3.1.1.31</ecNumber>
    </recommendedName>
</protein>
<accession>A0A506Y2R0</accession>
<dbReference type="UniPathway" id="UPA00115">
    <property type="reaction ID" value="UER00409"/>
</dbReference>
<dbReference type="Pfam" id="PF01182">
    <property type="entry name" value="Glucosamine_iso"/>
    <property type="match status" value="1"/>
</dbReference>
<dbReference type="CDD" id="cd01400">
    <property type="entry name" value="6PGL"/>
    <property type="match status" value="1"/>
</dbReference>
<dbReference type="GO" id="GO:0005975">
    <property type="term" value="P:carbohydrate metabolic process"/>
    <property type="evidence" value="ECO:0007669"/>
    <property type="project" value="UniProtKB-UniRule"/>
</dbReference>
<dbReference type="PANTHER" id="PTHR11054">
    <property type="entry name" value="6-PHOSPHOGLUCONOLACTONASE"/>
    <property type="match status" value="1"/>
</dbReference>
<evidence type="ECO:0000256" key="2">
    <source>
        <dbReference type="ARBA" id="ARBA00002681"/>
    </source>
</evidence>
<evidence type="ECO:0000256" key="5">
    <source>
        <dbReference type="ARBA" id="ARBA00013198"/>
    </source>
</evidence>
<dbReference type="EMBL" id="VHQG01000002">
    <property type="protein sequence ID" value="TPW76272.1"/>
    <property type="molecule type" value="Genomic_DNA"/>
</dbReference>
<dbReference type="NCBIfam" id="TIGR01198">
    <property type="entry name" value="pgl"/>
    <property type="match status" value="1"/>
</dbReference>
<evidence type="ECO:0000313" key="9">
    <source>
        <dbReference type="EMBL" id="TPW76272.1"/>
    </source>
</evidence>
<organism evidence="9 10">
    <name type="scientific">Schumannella soli</name>
    <dbReference type="NCBI Taxonomy" id="2590779"/>
    <lineage>
        <taxon>Bacteria</taxon>
        <taxon>Bacillati</taxon>
        <taxon>Actinomycetota</taxon>
        <taxon>Actinomycetes</taxon>
        <taxon>Micrococcales</taxon>
        <taxon>Microbacteriaceae</taxon>
        <taxon>Schumannella</taxon>
    </lineage>
</organism>
<dbReference type="InterPro" id="IPR039104">
    <property type="entry name" value="6PGL"/>
</dbReference>
<keyword evidence="7 9" id="KW-0378">Hydrolase</keyword>
<dbReference type="PANTHER" id="PTHR11054:SF0">
    <property type="entry name" value="6-PHOSPHOGLUCONOLACTONASE"/>
    <property type="match status" value="1"/>
</dbReference>
<comment type="similarity">
    <text evidence="4 7">Belongs to the glucosamine/galactosamine-6-phosphate isomerase family. 6-phosphogluconolactonase subfamily.</text>
</comment>
<dbReference type="SUPFAM" id="SSF100950">
    <property type="entry name" value="NagB/RpiA/CoA transferase-like"/>
    <property type="match status" value="1"/>
</dbReference>
<reference evidence="9 10" key="1">
    <citation type="submission" date="2019-06" db="EMBL/GenBank/DDBJ databases">
        <authorList>
            <person name="Li F."/>
        </authorList>
    </citation>
    <scope>NUCLEOTIDE SEQUENCE [LARGE SCALE GENOMIC DNA]</scope>
    <source>
        <strain evidence="9 10">10F1D-1</strain>
    </source>
</reference>
<proteinExistence type="inferred from homology"/>